<evidence type="ECO:0000256" key="1">
    <source>
        <dbReference type="ARBA" id="ARBA00022946"/>
    </source>
</evidence>
<dbReference type="EMBL" id="CP005587">
    <property type="protein sequence ID" value="AGK57389.1"/>
    <property type="molecule type" value="Genomic_DNA"/>
</dbReference>
<dbReference type="PANTHER" id="PTHR22602">
    <property type="entry name" value="TRANSFERASE CAF17, MITOCHONDRIAL-RELATED"/>
    <property type="match status" value="1"/>
</dbReference>
<dbReference type="NCBIfam" id="TIGR03317">
    <property type="entry name" value="ygfZ_signature"/>
    <property type="match status" value="1"/>
</dbReference>
<dbReference type="Proteomes" id="UP000005952">
    <property type="component" value="Chromosome"/>
</dbReference>
<dbReference type="InterPro" id="IPR006222">
    <property type="entry name" value="GCVT_N"/>
</dbReference>
<feature type="domain" description="GCVT N-terminal" evidence="2">
    <location>
        <begin position="6"/>
        <end position="107"/>
    </location>
</feature>
<dbReference type="InterPro" id="IPR027266">
    <property type="entry name" value="TrmE/GcvT-like"/>
</dbReference>
<evidence type="ECO:0000259" key="2">
    <source>
        <dbReference type="Pfam" id="PF01571"/>
    </source>
</evidence>
<evidence type="ECO:0000313" key="5">
    <source>
        <dbReference type="Proteomes" id="UP000005952"/>
    </source>
</evidence>
<feature type="domain" description="CAF17 C-terminal" evidence="3">
    <location>
        <begin position="212"/>
        <end position="276"/>
    </location>
</feature>
<dbReference type="AlphaFoldDB" id="N0B1M5"/>
<dbReference type="HOGENOM" id="CLU_007884_7_1_5"/>
<evidence type="ECO:0000313" key="4">
    <source>
        <dbReference type="EMBL" id="AGK57389.1"/>
    </source>
</evidence>
<organism evidence="4 5">
    <name type="scientific">Hyphomicrobium denitrificans 1NES1</name>
    <dbReference type="NCBI Taxonomy" id="670307"/>
    <lineage>
        <taxon>Bacteria</taxon>
        <taxon>Pseudomonadati</taxon>
        <taxon>Pseudomonadota</taxon>
        <taxon>Alphaproteobacteria</taxon>
        <taxon>Hyphomicrobiales</taxon>
        <taxon>Hyphomicrobiaceae</taxon>
        <taxon>Hyphomicrobium</taxon>
    </lineage>
</organism>
<keyword evidence="5" id="KW-1185">Reference proteome</keyword>
<dbReference type="PANTHER" id="PTHR22602:SF0">
    <property type="entry name" value="TRANSFERASE CAF17, MITOCHONDRIAL-RELATED"/>
    <property type="match status" value="1"/>
</dbReference>
<dbReference type="InterPro" id="IPR017703">
    <property type="entry name" value="YgfZ/GCV_T_CS"/>
</dbReference>
<dbReference type="RefSeq" id="WP_015597426.1">
    <property type="nucleotide sequence ID" value="NC_021172.1"/>
</dbReference>
<dbReference type="GO" id="GO:0016226">
    <property type="term" value="P:iron-sulfur cluster assembly"/>
    <property type="evidence" value="ECO:0007669"/>
    <property type="project" value="TreeGrafter"/>
</dbReference>
<dbReference type="InterPro" id="IPR045179">
    <property type="entry name" value="YgfZ/GcvT"/>
</dbReference>
<keyword evidence="1" id="KW-0809">Transit peptide</keyword>
<gene>
    <name evidence="4" type="ORF">HYPDE_28548</name>
</gene>
<protein>
    <submittedName>
        <fullName evidence="4">Folate-binding protein YgfZ</fullName>
    </submittedName>
</protein>
<dbReference type="eggNOG" id="COG0354">
    <property type="taxonomic scope" value="Bacteria"/>
</dbReference>
<accession>N0B1M5</accession>
<dbReference type="Pfam" id="PF25455">
    <property type="entry name" value="Beta-barrel_CAF17_C"/>
    <property type="match status" value="1"/>
</dbReference>
<dbReference type="SUPFAM" id="SSF103025">
    <property type="entry name" value="Folate-binding domain"/>
    <property type="match status" value="1"/>
</dbReference>
<sequence>MSSVKIARLTDRGVIRIDGADSEKLLQSLVTNEIEGLKLGDARHAGLLSPQGKILFDFFVVRTETGYLLDVTASKAADLVKRLTMYKLRANVTITDESPSFAVYAVWDDGAAALTGTRTCVHFKDPRHPSMGIRWLMQSPPPPDAQVVELAHIDYDALRVRLGVPEGGKDYEFGDAYPHEADFDLFNGVSFTKGCYVGQEVVARMQNKTVVRKRVVKVSAAAPLSSGAEIHLGEIAIGRIGTVDGRHALAMVRLDRAAEALDKNQRLKAGGTTIDIDPEALARYRASAAARPSATLQS</sequence>
<dbReference type="Pfam" id="PF01571">
    <property type="entry name" value="GCV_T"/>
    <property type="match status" value="1"/>
</dbReference>
<reference evidence="4 5" key="1">
    <citation type="journal article" date="2013" name="Genome Announc.">
        <title>Genome sequences for three denitrifying bacterial strains isolated from a uranium- and nitrate-contaminated subsurface environment.</title>
        <authorList>
            <person name="Venkatramanan R."/>
            <person name="Prakash O."/>
            <person name="Woyke T."/>
            <person name="Chain P."/>
            <person name="Goodwin L.A."/>
            <person name="Watson D."/>
            <person name="Brooks S."/>
            <person name="Kostka J.E."/>
            <person name="Green S.J."/>
        </authorList>
    </citation>
    <scope>NUCLEOTIDE SEQUENCE [LARGE SCALE GENOMIC DNA]</scope>
    <source>
        <strain evidence="4 5">1NES1</strain>
    </source>
</reference>
<dbReference type="Gene3D" id="3.30.1360.120">
    <property type="entry name" value="Probable tRNA modification gtpase trme, domain 1"/>
    <property type="match status" value="2"/>
</dbReference>
<dbReference type="STRING" id="670307.HYPDE_28548"/>
<dbReference type="KEGG" id="hdt:HYPDE_28548"/>
<proteinExistence type="predicted"/>
<evidence type="ECO:0000259" key="3">
    <source>
        <dbReference type="Pfam" id="PF25455"/>
    </source>
</evidence>
<dbReference type="PIRSF" id="PIRSF006487">
    <property type="entry name" value="GcvT"/>
    <property type="match status" value="1"/>
</dbReference>
<dbReference type="OrthoDB" id="9796287at2"/>
<dbReference type="InterPro" id="IPR057460">
    <property type="entry name" value="CAF17_C"/>
</dbReference>
<name>N0B1M5_9HYPH</name>